<sequence length="445" mass="52211">MRATLRFLSPEERFKYALEWAKFQCTAKNLEPNGENCRNELGDIFNKIEFDKMDIKFVETTVAESFVLTKIELFKLINAKNLVNEKSLIDILTAEFDCQDPEKLDAKFLVQNKPIYAFKWLLRIQCPILLKFFTVSSCYLDISNGVIIGGNVKFDQFKAFLRYLYTNKIELNEENIYVLTDLANQYNVLSLYNRCEDYLCQNAFYQNTENHFKLAALYEMAKAIKILCKYIKIKDFWETNDLLQISKPLMKACIQMQMLSKSPEEEYFKALEWAKIRCTENNLEQSVKNCRNELGDIVDVIHFDQMSPEFVSTTIAESQFLTDEERLKVLDKIAINLKLRSSFKMRLSCESCGTREVHVLTEGADKLLLQFFIEIARRQRLEFGYWYTIKEETSNKFLRSICNERYVPKSISPDLIEDGSIVLLAEFRNEKCTSIYFETIRKPLS</sequence>
<dbReference type="Proteomes" id="UP000887580">
    <property type="component" value="Unplaced"/>
</dbReference>
<accession>A0AC35F1F6</accession>
<organism evidence="1 2">
    <name type="scientific">Panagrolaimus sp. PS1159</name>
    <dbReference type="NCBI Taxonomy" id="55785"/>
    <lineage>
        <taxon>Eukaryota</taxon>
        <taxon>Metazoa</taxon>
        <taxon>Ecdysozoa</taxon>
        <taxon>Nematoda</taxon>
        <taxon>Chromadorea</taxon>
        <taxon>Rhabditida</taxon>
        <taxon>Tylenchina</taxon>
        <taxon>Panagrolaimomorpha</taxon>
        <taxon>Panagrolaimoidea</taxon>
        <taxon>Panagrolaimidae</taxon>
        <taxon>Panagrolaimus</taxon>
    </lineage>
</organism>
<name>A0AC35F1F6_9BILA</name>
<dbReference type="WBParaSite" id="PS1159_v2.g12890.t1">
    <property type="protein sequence ID" value="PS1159_v2.g12890.t1"/>
    <property type="gene ID" value="PS1159_v2.g12890"/>
</dbReference>
<protein>
    <submittedName>
        <fullName evidence="2">BTB domain-containing protein</fullName>
    </submittedName>
</protein>
<evidence type="ECO:0000313" key="2">
    <source>
        <dbReference type="WBParaSite" id="PS1159_v2.g12890.t1"/>
    </source>
</evidence>
<reference evidence="2" key="1">
    <citation type="submission" date="2022-11" db="UniProtKB">
        <authorList>
            <consortium name="WormBaseParasite"/>
        </authorList>
    </citation>
    <scope>IDENTIFICATION</scope>
</reference>
<proteinExistence type="predicted"/>
<evidence type="ECO:0000313" key="1">
    <source>
        <dbReference type="Proteomes" id="UP000887580"/>
    </source>
</evidence>